<dbReference type="GO" id="GO:0003676">
    <property type="term" value="F:nucleic acid binding"/>
    <property type="evidence" value="ECO:0007669"/>
    <property type="project" value="InterPro"/>
</dbReference>
<proteinExistence type="predicted"/>
<sequence length="825" mass="88405">MSSVTHKKFFSSTGVYLLLSMMFSRKAASRLLVGAFNTRSTHIVTRGISARFSSSVRPRWLSTQGVARVDEDLDAALDNLLGSTFDEDDTVGNADALAMESQPVASDVEEINPEKLKDPTFLSTSNPHWVQAGLSPQVIDVLSEKGIVEFTPVQAEAFGPVLSRRDVIGRSRTGTGKTLAFGLPALTRLNQLAEAKGFRDDHGRLVRGRPVSMVVLCPTRELARQVQEELSAVARPLGLYTEVFHGGVSYDPQARALRQGLDILVGTPGRIIDHMQRGNLNLSECDIIVLDEADEMLNMGFADDVEVILDGLGENNDKKPQCLLFSATTPPWVTNIGRKYQEDVVAIDATGDEGGARVAKTVRHMAVQVPPGAGSKNAVLEDIIAVEISKDKNYVGAGDVDENLEEAPVNEIAAAAAAKKEKTSGAMQQKIFGKTIVFTETKRQADELVSGGIFKSLSAQALHGDVGQKQRDATLAAFRAGAFNVLVATDVAARGIDIKDVDLVIQFDPPRDVDTYVHRSGRTGRAGQKGVSVLLFDQRQQRDIVRIERDLGHGFKFDLTGPPSIEAALRAAAKTSAVASTAIPDETAKFFMDAAASLLAEGNPENVVARCLAAISRRSIEVQSRSLITGELGLSTVQMSNSKGTPVSPGDVMFTVGKLSRMSRQEGDLTFDSDVGKIQANPETGVALFDMGVEDAKRLIEFSKDIEAGGAVFSILETMEIERGRNFGRPQGRFDRDGRGRFGRGGRGGRGRGGGGRGGGYRGGNQSNRGRRDDFGEGRRGGGYGRGGGRGGGYGRGGGRGGYDGRSRAGDYQRGNQGFPQNDGW</sequence>
<dbReference type="PANTHER" id="PTHR47959">
    <property type="entry name" value="ATP-DEPENDENT RNA HELICASE RHLE-RELATED"/>
    <property type="match status" value="1"/>
</dbReference>
<dbReference type="SUPFAM" id="SSF52540">
    <property type="entry name" value="P-loop containing nucleoside triphosphate hydrolases"/>
    <property type="match status" value="1"/>
</dbReference>
<feature type="compositionally biased region" description="Gly residues" evidence="6">
    <location>
        <begin position="751"/>
        <end position="763"/>
    </location>
</feature>
<evidence type="ECO:0000313" key="11">
    <source>
        <dbReference type="Proteomes" id="UP001295423"/>
    </source>
</evidence>
<keyword evidence="2" id="KW-0378">Hydrolase</keyword>
<keyword evidence="3" id="KW-0347">Helicase</keyword>
<dbReference type="PROSITE" id="PS00039">
    <property type="entry name" value="DEAD_ATP_HELICASE"/>
    <property type="match status" value="1"/>
</dbReference>
<keyword evidence="1" id="KW-0547">Nucleotide-binding</keyword>
<keyword evidence="4" id="KW-0067">ATP-binding</keyword>
<dbReference type="Pfam" id="PF00271">
    <property type="entry name" value="Helicase_C"/>
    <property type="match status" value="1"/>
</dbReference>
<dbReference type="InterPro" id="IPR044742">
    <property type="entry name" value="DEAD/DEAH_RhlB"/>
</dbReference>
<feature type="domain" description="Helicase ATP-binding" evidence="7">
    <location>
        <begin position="158"/>
        <end position="347"/>
    </location>
</feature>
<reference evidence="10" key="1">
    <citation type="submission" date="2023-08" db="EMBL/GenBank/DDBJ databases">
        <authorList>
            <person name="Audoor S."/>
            <person name="Bilcke G."/>
        </authorList>
    </citation>
    <scope>NUCLEOTIDE SEQUENCE</scope>
</reference>
<dbReference type="InterPro" id="IPR014014">
    <property type="entry name" value="RNA_helicase_DEAD_Q_motif"/>
</dbReference>
<feature type="short sequence motif" description="Q motif" evidence="5">
    <location>
        <begin position="127"/>
        <end position="155"/>
    </location>
</feature>
<dbReference type="InterPro" id="IPR011545">
    <property type="entry name" value="DEAD/DEAH_box_helicase_dom"/>
</dbReference>
<evidence type="ECO:0000259" key="8">
    <source>
        <dbReference type="PROSITE" id="PS51194"/>
    </source>
</evidence>
<protein>
    <recommendedName>
        <fullName evidence="12">RNA helicase</fullName>
    </recommendedName>
</protein>
<gene>
    <name evidence="10" type="ORF">CYCCA115_LOCUS17031</name>
</gene>
<comment type="caution">
    <text evidence="10">The sequence shown here is derived from an EMBL/GenBank/DDBJ whole genome shotgun (WGS) entry which is preliminary data.</text>
</comment>
<feature type="compositionally biased region" description="Basic and acidic residues" evidence="6">
    <location>
        <begin position="770"/>
        <end position="780"/>
    </location>
</feature>
<dbReference type="Proteomes" id="UP001295423">
    <property type="component" value="Unassembled WGS sequence"/>
</dbReference>
<dbReference type="GO" id="GO:0005829">
    <property type="term" value="C:cytosol"/>
    <property type="evidence" value="ECO:0007669"/>
    <property type="project" value="TreeGrafter"/>
</dbReference>
<evidence type="ECO:0000256" key="1">
    <source>
        <dbReference type="ARBA" id="ARBA00022741"/>
    </source>
</evidence>
<evidence type="ECO:0000256" key="6">
    <source>
        <dbReference type="SAM" id="MobiDB-lite"/>
    </source>
</evidence>
<dbReference type="SMART" id="SM00490">
    <property type="entry name" value="HELICc"/>
    <property type="match status" value="1"/>
</dbReference>
<dbReference type="InterPro" id="IPR050079">
    <property type="entry name" value="DEAD_box_RNA_helicase"/>
</dbReference>
<dbReference type="CDD" id="cd18787">
    <property type="entry name" value="SF2_C_DEAD"/>
    <property type="match status" value="1"/>
</dbReference>
<organism evidence="10 11">
    <name type="scientific">Cylindrotheca closterium</name>
    <dbReference type="NCBI Taxonomy" id="2856"/>
    <lineage>
        <taxon>Eukaryota</taxon>
        <taxon>Sar</taxon>
        <taxon>Stramenopiles</taxon>
        <taxon>Ochrophyta</taxon>
        <taxon>Bacillariophyta</taxon>
        <taxon>Bacillariophyceae</taxon>
        <taxon>Bacillariophycidae</taxon>
        <taxon>Bacillariales</taxon>
        <taxon>Bacillariaceae</taxon>
        <taxon>Cylindrotheca</taxon>
    </lineage>
</organism>
<evidence type="ECO:0000256" key="4">
    <source>
        <dbReference type="ARBA" id="ARBA00022840"/>
    </source>
</evidence>
<name>A0AAD2JKG0_9STRA</name>
<feature type="compositionally biased region" description="Basic residues" evidence="6">
    <location>
        <begin position="741"/>
        <end position="750"/>
    </location>
</feature>
<dbReference type="CDD" id="cd12938">
    <property type="entry name" value="GUCT_Hera"/>
    <property type="match status" value="1"/>
</dbReference>
<dbReference type="InterPro" id="IPR014001">
    <property type="entry name" value="Helicase_ATP-bd"/>
</dbReference>
<dbReference type="SMART" id="SM00487">
    <property type="entry name" value="DEXDc"/>
    <property type="match status" value="1"/>
</dbReference>
<keyword evidence="11" id="KW-1185">Reference proteome</keyword>
<dbReference type="Pfam" id="PF00270">
    <property type="entry name" value="DEAD"/>
    <property type="match status" value="1"/>
</dbReference>
<dbReference type="PANTHER" id="PTHR47959:SF1">
    <property type="entry name" value="ATP-DEPENDENT RNA HELICASE DBPA"/>
    <property type="match status" value="1"/>
</dbReference>
<dbReference type="CDD" id="cd00268">
    <property type="entry name" value="DEADc"/>
    <property type="match status" value="1"/>
</dbReference>
<evidence type="ECO:0008006" key="12">
    <source>
        <dbReference type="Google" id="ProtNLM"/>
    </source>
</evidence>
<dbReference type="InterPro" id="IPR027417">
    <property type="entry name" value="P-loop_NTPase"/>
</dbReference>
<dbReference type="InterPro" id="IPR000629">
    <property type="entry name" value="RNA-helicase_DEAD-box_CS"/>
</dbReference>
<dbReference type="Gene3D" id="3.40.50.300">
    <property type="entry name" value="P-loop containing nucleotide triphosphate hydrolases"/>
    <property type="match status" value="2"/>
</dbReference>
<feature type="compositionally biased region" description="Gly residues" evidence="6">
    <location>
        <begin position="781"/>
        <end position="802"/>
    </location>
</feature>
<feature type="domain" description="DEAD-box RNA helicase Q" evidence="9">
    <location>
        <begin position="127"/>
        <end position="155"/>
    </location>
</feature>
<evidence type="ECO:0000313" key="10">
    <source>
        <dbReference type="EMBL" id="CAJ1958110.1"/>
    </source>
</evidence>
<feature type="domain" description="Helicase C-terminal" evidence="8">
    <location>
        <begin position="411"/>
        <end position="563"/>
    </location>
</feature>
<evidence type="ECO:0000259" key="9">
    <source>
        <dbReference type="PROSITE" id="PS51195"/>
    </source>
</evidence>
<dbReference type="EMBL" id="CAKOGP040001968">
    <property type="protein sequence ID" value="CAJ1958110.1"/>
    <property type="molecule type" value="Genomic_DNA"/>
</dbReference>
<dbReference type="PROSITE" id="PS51194">
    <property type="entry name" value="HELICASE_CTER"/>
    <property type="match status" value="1"/>
</dbReference>
<evidence type="ECO:0000259" key="7">
    <source>
        <dbReference type="PROSITE" id="PS51192"/>
    </source>
</evidence>
<dbReference type="GO" id="GO:0003724">
    <property type="term" value="F:RNA helicase activity"/>
    <property type="evidence" value="ECO:0007669"/>
    <property type="project" value="InterPro"/>
</dbReference>
<accession>A0AAD2JKG0</accession>
<dbReference type="Pfam" id="PF26142">
    <property type="entry name" value="DD_DDX21-DDX50"/>
    <property type="match status" value="1"/>
</dbReference>
<dbReference type="PROSITE" id="PS51192">
    <property type="entry name" value="HELICASE_ATP_BIND_1"/>
    <property type="match status" value="1"/>
</dbReference>
<evidence type="ECO:0000256" key="2">
    <source>
        <dbReference type="ARBA" id="ARBA00022801"/>
    </source>
</evidence>
<dbReference type="PROSITE" id="PS51195">
    <property type="entry name" value="Q_MOTIF"/>
    <property type="match status" value="1"/>
</dbReference>
<dbReference type="GO" id="GO:0005524">
    <property type="term" value="F:ATP binding"/>
    <property type="evidence" value="ECO:0007669"/>
    <property type="project" value="UniProtKB-KW"/>
</dbReference>
<feature type="region of interest" description="Disordered" evidence="6">
    <location>
        <begin position="726"/>
        <end position="825"/>
    </location>
</feature>
<evidence type="ECO:0000256" key="3">
    <source>
        <dbReference type="ARBA" id="ARBA00022806"/>
    </source>
</evidence>
<dbReference type="InterPro" id="IPR059027">
    <property type="entry name" value="DD_DDX21-DDX50"/>
</dbReference>
<dbReference type="GO" id="GO:0016787">
    <property type="term" value="F:hydrolase activity"/>
    <property type="evidence" value="ECO:0007669"/>
    <property type="project" value="UniProtKB-KW"/>
</dbReference>
<feature type="compositionally biased region" description="Polar residues" evidence="6">
    <location>
        <begin position="814"/>
        <end position="825"/>
    </location>
</feature>
<dbReference type="InterPro" id="IPR001650">
    <property type="entry name" value="Helicase_C-like"/>
</dbReference>
<evidence type="ECO:0000256" key="5">
    <source>
        <dbReference type="PROSITE-ProRule" id="PRU00552"/>
    </source>
</evidence>
<dbReference type="AlphaFoldDB" id="A0AAD2JKG0"/>